<keyword evidence="4" id="KW-1185">Reference proteome</keyword>
<dbReference type="InterPro" id="IPR001606">
    <property type="entry name" value="ARID_dom"/>
</dbReference>
<dbReference type="STRING" id="1109443.G4T747"/>
<evidence type="ECO:0000313" key="4">
    <source>
        <dbReference type="Proteomes" id="UP000007148"/>
    </source>
</evidence>
<dbReference type="GO" id="GO:0003677">
    <property type="term" value="F:DNA binding"/>
    <property type="evidence" value="ECO:0007669"/>
    <property type="project" value="InterPro"/>
</dbReference>
<dbReference type="Proteomes" id="UP000007148">
    <property type="component" value="Unassembled WGS sequence"/>
</dbReference>
<dbReference type="OrthoDB" id="1938591at2759"/>
<evidence type="ECO:0000256" key="1">
    <source>
        <dbReference type="SAM" id="MobiDB-lite"/>
    </source>
</evidence>
<accession>G4T747</accession>
<feature type="region of interest" description="Disordered" evidence="1">
    <location>
        <begin position="50"/>
        <end position="114"/>
    </location>
</feature>
<dbReference type="Gene3D" id="1.10.150.60">
    <property type="entry name" value="ARID DNA-binding domain"/>
    <property type="match status" value="1"/>
</dbReference>
<dbReference type="Pfam" id="PF01388">
    <property type="entry name" value="ARID"/>
    <property type="match status" value="1"/>
</dbReference>
<name>G4T747_SERID</name>
<reference evidence="3 4" key="1">
    <citation type="journal article" date="2011" name="PLoS Pathog.">
        <title>Endophytic Life Strategies Decoded by Genome and Transcriptome Analyses of the Mutualistic Root Symbiont Piriformospora indica.</title>
        <authorList>
            <person name="Zuccaro A."/>
            <person name="Lahrmann U."/>
            <person name="Guldener U."/>
            <person name="Langen G."/>
            <person name="Pfiffi S."/>
            <person name="Biedenkopf D."/>
            <person name="Wong P."/>
            <person name="Samans B."/>
            <person name="Grimm C."/>
            <person name="Basiewicz M."/>
            <person name="Murat C."/>
            <person name="Martin F."/>
            <person name="Kogel K.H."/>
        </authorList>
    </citation>
    <scope>NUCLEOTIDE SEQUENCE [LARGE SCALE GENOMIC DNA]</scope>
    <source>
        <strain evidence="3 4">DSM 11827</strain>
    </source>
</reference>
<dbReference type="SUPFAM" id="SSF46774">
    <property type="entry name" value="ARID-like"/>
    <property type="match status" value="1"/>
</dbReference>
<evidence type="ECO:0000259" key="2">
    <source>
        <dbReference type="Pfam" id="PF01388"/>
    </source>
</evidence>
<sequence>MLRSTPSGAPGVQSSGDFQRQLDALNVAERLRGLAVPTVDFAAPATMPATATTGAPLPTTAGSNSAQTPTTSTGGGAATGSNLANSSATMLSTTNTTNATTGGGTPAQPQQVAASHSLGAFLGTMNPQIAPIFHPDEARGGRAILMKLLAELHIRKGQALPPSLTGVPSPTYNPATSPFKFDVVGLGIVKVAGQDIDLLKLWQNVFNSGMSQKLNRDNLWGHLASQMGLPMYAPDTGMPIANLIKDLYSFFSELEMHLMRMMQSAHAQAQARRHAGGSAQMHSAQPSGDLAGAGVASQSNAVSTPVSTATAMGTPAPSATPGATTPAHGSSEDSDTRKRKAEDDDDESKRKLRKLDEEGGSGATDGEGASSPVKEEPVPEGPLLRRKIEYVPVTRTLKTYGGRDIDAINAEYAKLSERRPLKVMADFGVVDVEALILQLRSRLKIEVTTALGILYHLSSLRGGESKNTGLQLSMCEDLTDELLDLLEETAFGANPDSDDPEDARLDASTRIVTNKEIVRNIQYEGSNLFAGLAADLELSAHLSPTHQPWEIVMLIVTILSTVSSADENPAYLAQQPRLLDILTRICMIHPSKNRGDPVKPVSSVLQPRHLIRIRKEVVSLISTIGRHLVLNQSPSRATRRLYILLASTLMDPEECETPGSTERSKPSTSMDLALECFTLMAHLDPNRKVITAEIPWEQLWKLMQLLVRIIPLTDTDIQRATTEQWLSFILKVAQALYSLAICAPLPMRRKMKLSPSLRGALTRHLRIGTTNNTAVNGIYRALQPDVRGIVDEYWRRLGETLKVIDAEEDPLAPTSTGAGGVIGYGIGGSYDLHLGAKPPARGTGMFAGSRGDMLWSIMVASAIQNDAQAFEEWDYMLRVDTSTASRVA</sequence>
<feature type="domain" description="ARID" evidence="2">
    <location>
        <begin position="147"/>
        <end position="248"/>
    </location>
</feature>
<dbReference type="HOGENOM" id="CLU_014090_0_0_1"/>
<feature type="region of interest" description="Disordered" evidence="1">
    <location>
        <begin position="267"/>
        <end position="381"/>
    </location>
</feature>
<dbReference type="AlphaFoldDB" id="G4T747"/>
<dbReference type="eggNOG" id="KOG2744">
    <property type="taxonomic scope" value="Eukaryota"/>
</dbReference>
<feature type="compositionally biased region" description="Low complexity" evidence="1">
    <location>
        <begin position="307"/>
        <end position="327"/>
    </location>
</feature>
<dbReference type="CDD" id="cd16100">
    <property type="entry name" value="ARID"/>
    <property type="match status" value="1"/>
</dbReference>
<feature type="compositionally biased region" description="Low complexity" evidence="1">
    <location>
        <begin position="79"/>
        <end position="100"/>
    </location>
</feature>
<feature type="compositionally biased region" description="Low complexity" evidence="1">
    <location>
        <begin position="50"/>
        <end position="61"/>
    </location>
</feature>
<organism evidence="3 4">
    <name type="scientific">Serendipita indica (strain DSM 11827)</name>
    <name type="common">Root endophyte fungus</name>
    <name type="synonym">Piriformospora indica</name>
    <dbReference type="NCBI Taxonomy" id="1109443"/>
    <lineage>
        <taxon>Eukaryota</taxon>
        <taxon>Fungi</taxon>
        <taxon>Dikarya</taxon>
        <taxon>Basidiomycota</taxon>
        <taxon>Agaricomycotina</taxon>
        <taxon>Agaricomycetes</taxon>
        <taxon>Sebacinales</taxon>
        <taxon>Serendipitaceae</taxon>
        <taxon>Serendipita</taxon>
    </lineage>
</organism>
<comment type="caution">
    <text evidence="3">The sequence shown here is derived from an EMBL/GenBank/DDBJ whole genome shotgun (WGS) entry which is preliminary data.</text>
</comment>
<protein>
    <recommendedName>
        <fullName evidence="2">ARID domain-containing protein</fullName>
    </recommendedName>
</protein>
<dbReference type="InterPro" id="IPR036431">
    <property type="entry name" value="ARID_dom_sf"/>
</dbReference>
<proteinExistence type="predicted"/>
<feature type="compositionally biased region" description="Basic and acidic residues" evidence="1">
    <location>
        <begin position="330"/>
        <end position="342"/>
    </location>
</feature>
<gene>
    <name evidence="3" type="ORF">PIIN_01020</name>
</gene>
<feature type="compositionally biased region" description="Polar residues" evidence="1">
    <location>
        <begin position="296"/>
        <end position="306"/>
    </location>
</feature>
<dbReference type="EMBL" id="CAFZ01000010">
    <property type="protein sequence ID" value="CCA67188.1"/>
    <property type="molecule type" value="Genomic_DNA"/>
</dbReference>
<feature type="compositionally biased region" description="Low complexity" evidence="1">
    <location>
        <begin position="267"/>
        <end position="280"/>
    </location>
</feature>
<dbReference type="InParanoid" id="G4T747"/>
<dbReference type="OMA" id="MAKRNTP"/>
<evidence type="ECO:0000313" key="3">
    <source>
        <dbReference type="EMBL" id="CCA67188.1"/>
    </source>
</evidence>